<keyword evidence="4 6" id="KW-0804">Transcription</keyword>
<comment type="function">
    <text evidence="6">Transcription factor that specifically binds AT-rich DNA sequences related to the nuclear matrix attachment regions (MARs).</text>
</comment>
<comment type="subcellular location">
    <subcellularLocation>
        <location evidence="1 6">Nucleus</location>
    </subcellularLocation>
</comment>
<dbReference type="GO" id="GO:0005634">
    <property type="term" value="C:nucleus"/>
    <property type="evidence" value="ECO:0007669"/>
    <property type="project" value="UniProtKB-SubCell"/>
</dbReference>
<dbReference type="PANTHER" id="PTHR31100">
    <property type="entry name" value="AT-HOOK MOTIF NUCLEAR-LOCALIZED PROTEIN 15"/>
    <property type="match status" value="1"/>
</dbReference>
<evidence type="ECO:0000256" key="2">
    <source>
        <dbReference type="ARBA" id="ARBA00023015"/>
    </source>
</evidence>
<feature type="compositionally biased region" description="Basic and acidic residues" evidence="7">
    <location>
        <begin position="52"/>
        <end position="66"/>
    </location>
</feature>
<proteinExistence type="predicted"/>
<comment type="caution">
    <text evidence="9">The sequence shown here is derived from an EMBL/GenBank/DDBJ whole genome shotgun (WGS) entry which is preliminary data.</text>
</comment>
<dbReference type="InterPro" id="IPR014476">
    <property type="entry name" value="AHL15-29"/>
</dbReference>
<evidence type="ECO:0000256" key="5">
    <source>
        <dbReference type="ARBA" id="ARBA00023242"/>
    </source>
</evidence>
<evidence type="ECO:0000256" key="7">
    <source>
        <dbReference type="SAM" id="MobiDB-lite"/>
    </source>
</evidence>
<evidence type="ECO:0000256" key="3">
    <source>
        <dbReference type="ARBA" id="ARBA00023125"/>
    </source>
</evidence>
<name>A0A445HW64_GLYSO</name>
<keyword evidence="2 6" id="KW-0805">Transcription regulation</keyword>
<evidence type="ECO:0000313" key="9">
    <source>
        <dbReference type="EMBL" id="RZB78031.1"/>
    </source>
</evidence>
<evidence type="ECO:0000259" key="8">
    <source>
        <dbReference type="PROSITE" id="PS51742"/>
    </source>
</evidence>
<dbReference type="Proteomes" id="UP000289340">
    <property type="component" value="Chromosome 11"/>
</dbReference>
<gene>
    <name evidence="9" type="ORF">D0Y65_028808</name>
</gene>
<dbReference type="FunFam" id="3.30.1330.80:FF:000001">
    <property type="entry name" value="AT-hook motif nuclear-localized protein"/>
    <property type="match status" value="1"/>
</dbReference>
<evidence type="ECO:0000256" key="1">
    <source>
        <dbReference type="ARBA" id="ARBA00004123"/>
    </source>
</evidence>
<keyword evidence="10" id="KW-1185">Reference proteome</keyword>
<evidence type="ECO:0000256" key="6">
    <source>
        <dbReference type="PIRNR" id="PIRNR016021"/>
    </source>
</evidence>
<reference evidence="9 10" key="1">
    <citation type="submission" date="2018-09" db="EMBL/GenBank/DDBJ databases">
        <title>A high-quality reference genome of wild soybean provides a powerful tool to mine soybean genomes.</title>
        <authorList>
            <person name="Xie M."/>
            <person name="Chung C.Y.L."/>
            <person name="Li M.-W."/>
            <person name="Wong F.-L."/>
            <person name="Chan T.-F."/>
            <person name="Lam H.-M."/>
        </authorList>
    </citation>
    <scope>NUCLEOTIDE SEQUENCE [LARGE SCALE GENOMIC DNA]</scope>
    <source>
        <strain evidence="10">cv. W05</strain>
        <tissue evidence="9">Hypocotyl of etiolated seedlings</tissue>
    </source>
</reference>
<dbReference type="Gene3D" id="3.30.1330.80">
    <property type="entry name" value="Hypothetical protein, similar to alpha- acetolactate decarboxylase, domain 2"/>
    <property type="match status" value="1"/>
</dbReference>
<dbReference type="PIRSF" id="PIRSF016021">
    <property type="entry name" value="ESCAROLA"/>
    <property type="match status" value="1"/>
</dbReference>
<organism evidence="9 10">
    <name type="scientific">Glycine soja</name>
    <name type="common">Wild soybean</name>
    <dbReference type="NCBI Taxonomy" id="3848"/>
    <lineage>
        <taxon>Eukaryota</taxon>
        <taxon>Viridiplantae</taxon>
        <taxon>Streptophyta</taxon>
        <taxon>Embryophyta</taxon>
        <taxon>Tracheophyta</taxon>
        <taxon>Spermatophyta</taxon>
        <taxon>Magnoliopsida</taxon>
        <taxon>eudicotyledons</taxon>
        <taxon>Gunneridae</taxon>
        <taxon>Pentapetalae</taxon>
        <taxon>rosids</taxon>
        <taxon>fabids</taxon>
        <taxon>Fabales</taxon>
        <taxon>Fabaceae</taxon>
        <taxon>Papilionoideae</taxon>
        <taxon>50 kb inversion clade</taxon>
        <taxon>NPAAA clade</taxon>
        <taxon>indigoferoid/millettioid clade</taxon>
        <taxon>Phaseoleae</taxon>
        <taxon>Glycine</taxon>
        <taxon>Glycine subgen. Soja</taxon>
    </lineage>
</organism>
<keyword evidence="3 6" id="KW-0238">DNA-binding</keyword>
<evidence type="ECO:0000256" key="4">
    <source>
        <dbReference type="ARBA" id="ARBA00023163"/>
    </source>
</evidence>
<dbReference type="SUPFAM" id="SSF117856">
    <property type="entry name" value="AF0104/ALDC/Ptd012-like"/>
    <property type="match status" value="1"/>
</dbReference>
<dbReference type="GO" id="GO:0003700">
    <property type="term" value="F:DNA-binding transcription factor activity"/>
    <property type="evidence" value="ECO:0007669"/>
    <property type="project" value="TreeGrafter"/>
</dbReference>
<dbReference type="SMR" id="A0A445HW64"/>
<dbReference type="AlphaFoldDB" id="A0A445HW64"/>
<feature type="domain" description="PPC" evidence="8">
    <location>
        <begin position="102"/>
        <end position="240"/>
    </location>
</feature>
<protein>
    <recommendedName>
        <fullName evidence="6">AT-hook motif nuclear-localized protein</fullName>
    </recommendedName>
</protein>
<dbReference type="GO" id="GO:0010228">
    <property type="term" value="P:vegetative to reproductive phase transition of meristem"/>
    <property type="evidence" value="ECO:0007669"/>
    <property type="project" value="TreeGrafter"/>
</dbReference>
<feature type="compositionally biased region" description="Gly residues" evidence="7">
    <location>
        <begin position="236"/>
        <end position="252"/>
    </location>
</feature>
<dbReference type="PANTHER" id="PTHR31100:SF15">
    <property type="entry name" value="AT-HOOK MOTIF NUCLEAR-LOCALIZED PROTEIN 24-RELATED"/>
    <property type="match status" value="1"/>
</dbReference>
<feature type="region of interest" description="Disordered" evidence="7">
    <location>
        <begin position="232"/>
        <end position="259"/>
    </location>
</feature>
<dbReference type="GO" id="GO:0003680">
    <property type="term" value="F:minor groove of adenine-thymine-rich DNA binding"/>
    <property type="evidence" value="ECO:0007669"/>
    <property type="project" value="UniProtKB-UniRule"/>
</dbReference>
<dbReference type="Pfam" id="PF03479">
    <property type="entry name" value="PCC"/>
    <property type="match status" value="1"/>
</dbReference>
<dbReference type="CDD" id="cd11378">
    <property type="entry name" value="DUF296"/>
    <property type="match status" value="1"/>
</dbReference>
<dbReference type="Gramene" id="XM_028331915.1">
    <property type="protein sequence ID" value="XP_028187716.1"/>
    <property type="gene ID" value="LOC114374289"/>
</dbReference>
<accession>A0A445HW64</accession>
<feature type="region of interest" description="Disordered" evidence="7">
    <location>
        <begin position="1"/>
        <end position="96"/>
    </location>
</feature>
<dbReference type="EMBL" id="QZWG01000011">
    <property type="protein sequence ID" value="RZB78031.1"/>
    <property type="molecule type" value="Genomic_DNA"/>
</dbReference>
<dbReference type="EMBL" id="QZWG01000011">
    <property type="protein sequence ID" value="RZB78032.1"/>
    <property type="molecule type" value="Genomic_DNA"/>
</dbReference>
<dbReference type="PROSITE" id="PS51742">
    <property type="entry name" value="PPC"/>
    <property type="match status" value="1"/>
</dbReference>
<sequence length="298" mass="31035">MDPITAHGHSLPPPFHTARDLHLHHQQQQHQFHSLQEDEQSGSSGGLNLAAHKREREENNNSDGKEGGAGSAETEISRRPRGRPAGSKNKPKPPIIITRDSANALKTHVMEVADGCDIVESVSAFARRRQRGVCIMSGTGTVTNVTLRQPASSGAVVTLHGRFEILSLAGSFLPPPAPPEASGLTIYLAGGQGQVVGGSVVGALIASGPVVIMSASFSNAAYERLPLEDEEPSIGLQGGGSIGSPGGGGGVGQSQAPHQLMGDSTTAPLFHGLNPNLLNSVQMPSTETFWATGRSPYC</sequence>
<dbReference type="InterPro" id="IPR005175">
    <property type="entry name" value="PPC_dom"/>
</dbReference>
<keyword evidence="5 6" id="KW-0539">Nucleus</keyword>
<evidence type="ECO:0000313" key="10">
    <source>
        <dbReference type="Proteomes" id="UP000289340"/>
    </source>
</evidence>